<name>A0ABQ4FBL4_9ACTN</name>
<gene>
    <name evidence="2" type="ORF">Mam01_23480</name>
</gene>
<dbReference type="Pfam" id="PF01261">
    <property type="entry name" value="AP_endonuc_2"/>
    <property type="match status" value="1"/>
</dbReference>
<evidence type="ECO:0000313" key="3">
    <source>
        <dbReference type="Proteomes" id="UP000651728"/>
    </source>
</evidence>
<evidence type="ECO:0000259" key="1">
    <source>
        <dbReference type="Pfam" id="PF01261"/>
    </source>
</evidence>
<dbReference type="Gene3D" id="3.20.20.150">
    <property type="entry name" value="Divalent-metal-dependent TIM barrel enzymes"/>
    <property type="match status" value="1"/>
</dbReference>
<dbReference type="RefSeq" id="WP_239101229.1">
    <property type="nucleotide sequence ID" value="NZ_BAABEJ010000009.1"/>
</dbReference>
<dbReference type="InterPro" id="IPR050312">
    <property type="entry name" value="IolE/XylAMocC-like"/>
</dbReference>
<sequence>MSIPLNRVPVNWAYCTNGFRDHPLDEALRVLAGLGYTGAAITLDHGHLTPEATPAEVDRIAALARRLGLALAVETGGRYTLDSRRKHFPTLLHAEGEARADLIRRAMRIAADLGAPVVHFWSGIRPPEVPEAEAWDRLARHCERLLAEADRVGVTLGFEPEPGMLVQDLAGYERLRGLLGGHPRFGLTLDIGHCRCLEPYDVPECVERAKPYLVHVQIEDMRRGVHEHLEFGEGEIDFPPALAALDGFGGLVAVELARHSHAAPDVARRSIEFLRRAHDLAGAGRSRR</sequence>
<feature type="domain" description="Xylose isomerase-like TIM barrel" evidence="1">
    <location>
        <begin position="29"/>
        <end position="276"/>
    </location>
</feature>
<keyword evidence="3" id="KW-1185">Reference proteome</keyword>
<evidence type="ECO:0000313" key="2">
    <source>
        <dbReference type="EMBL" id="GIH32184.1"/>
    </source>
</evidence>
<dbReference type="InterPro" id="IPR013022">
    <property type="entry name" value="Xyl_isomerase-like_TIM-brl"/>
</dbReference>
<accession>A0ABQ4FBL4</accession>
<proteinExistence type="predicted"/>
<dbReference type="EMBL" id="BOOB01000016">
    <property type="protein sequence ID" value="GIH32184.1"/>
    <property type="molecule type" value="Genomic_DNA"/>
</dbReference>
<dbReference type="InterPro" id="IPR036237">
    <property type="entry name" value="Xyl_isomerase-like_sf"/>
</dbReference>
<protein>
    <submittedName>
        <fullName evidence="2">Xylose isomerase</fullName>
    </submittedName>
</protein>
<keyword evidence="2" id="KW-0413">Isomerase</keyword>
<reference evidence="2 3" key="1">
    <citation type="submission" date="2021-01" db="EMBL/GenBank/DDBJ databases">
        <title>Whole genome shotgun sequence of Microbispora amethystogenes NBRC 101907.</title>
        <authorList>
            <person name="Komaki H."/>
            <person name="Tamura T."/>
        </authorList>
    </citation>
    <scope>NUCLEOTIDE SEQUENCE [LARGE SCALE GENOMIC DNA]</scope>
    <source>
        <strain evidence="2 3">NBRC 101907</strain>
    </source>
</reference>
<comment type="caution">
    <text evidence="2">The sequence shown here is derived from an EMBL/GenBank/DDBJ whole genome shotgun (WGS) entry which is preliminary data.</text>
</comment>
<organism evidence="2 3">
    <name type="scientific">Microbispora amethystogenes</name>
    <dbReference type="NCBI Taxonomy" id="1427754"/>
    <lineage>
        <taxon>Bacteria</taxon>
        <taxon>Bacillati</taxon>
        <taxon>Actinomycetota</taxon>
        <taxon>Actinomycetes</taxon>
        <taxon>Streptosporangiales</taxon>
        <taxon>Streptosporangiaceae</taxon>
        <taxon>Microbispora</taxon>
    </lineage>
</organism>
<dbReference type="GO" id="GO:0016853">
    <property type="term" value="F:isomerase activity"/>
    <property type="evidence" value="ECO:0007669"/>
    <property type="project" value="UniProtKB-KW"/>
</dbReference>
<dbReference type="SUPFAM" id="SSF51658">
    <property type="entry name" value="Xylose isomerase-like"/>
    <property type="match status" value="1"/>
</dbReference>
<dbReference type="PANTHER" id="PTHR12110">
    <property type="entry name" value="HYDROXYPYRUVATE ISOMERASE"/>
    <property type="match status" value="1"/>
</dbReference>
<dbReference type="PANTHER" id="PTHR12110:SF52">
    <property type="entry name" value="XYLOSE ISOMERASE"/>
    <property type="match status" value="1"/>
</dbReference>
<dbReference type="Proteomes" id="UP000651728">
    <property type="component" value="Unassembled WGS sequence"/>
</dbReference>